<dbReference type="OrthoDB" id="10421596at2759"/>
<protein>
    <submittedName>
        <fullName evidence="1">Uncharacterized protein</fullName>
    </submittedName>
</protein>
<dbReference type="RefSeq" id="XP_952070.1">
    <property type="nucleotide sequence ID" value="XM_946977.1"/>
</dbReference>
<dbReference type="VEuPathDB" id="PiroplasmaDB:TA14335"/>
<organism evidence="1 2">
    <name type="scientific">Theileria annulata</name>
    <dbReference type="NCBI Taxonomy" id="5874"/>
    <lineage>
        <taxon>Eukaryota</taxon>
        <taxon>Sar</taxon>
        <taxon>Alveolata</taxon>
        <taxon>Apicomplexa</taxon>
        <taxon>Aconoidasida</taxon>
        <taxon>Piroplasmida</taxon>
        <taxon>Theileriidae</taxon>
        <taxon>Theileria</taxon>
    </lineage>
</organism>
<dbReference type="AlphaFoldDB" id="Q4UF01"/>
<dbReference type="Proteomes" id="UP000001950">
    <property type="component" value="Chromosome 2"/>
</dbReference>
<dbReference type="GeneID" id="3861643"/>
<accession>Q4UF01</accession>
<evidence type="ECO:0000313" key="1">
    <source>
        <dbReference type="EMBL" id="CAI74338.1"/>
    </source>
</evidence>
<dbReference type="EMBL" id="CR940348">
    <property type="protein sequence ID" value="CAI74338.1"/>
    <property type="molecule type" value="Genomic_DNA"/>
</dbReference>
<sequence>MFICYKFMDKLTFLNKLEKYFFTYDHDLIFFTEVELLRSQCRNALKEMIQFNEVDKRRHWIVIFREMINICNNYYRPDNKDLEIEVNGKTILLDHKYIISYEFYEFVLYLTKDESLKETVHLTITEIIRNIKNSLHTIKDMSSTYVLSELLLLVVGVKMSFTTEYLIIVINILESSIRENNFTFVNVHEITIHLKLIMHLVEDSTIKQNVKEKIASNYSYLYMYIFRRMCYSIRIRNLEKIWKICQK</sequence>
<dbReference type="KEGG" id="tan:TA14335"/>
<dbReference type="eggNOG" id="ENOG502QXRI">
    <property type="taxonomic scope" value="Eukaryota"/>
</dbReference>
<evidence type="ECO:0000313" key="2">
    <source>
        <dbReference type="Proteomes" id="UP000001950"/>
    </source>
</evidence>
<keyword evidence="2" id="KW-1185">Reference proteome</keyword>
<name>Q4UF01_THEAN</name>
<proteinExistence type="predicted"/>
<gene>
    <name evidence="1" type="ORF">TA14335</name>
</gene>
<dbReference type="InParanoid" id="Q4UF01"/>
<reference evidence="1 2" key="1">
    <citation type="journal article" date="2005" name="Science">
        <title>Genome of the host-cell transforming parasite Theileria annulata compared with T. parva.</title>
        <authorList>
            <person name="Pain A."/>
            <person name="Renauld H."/>
            <person name="Berriman M."/>
            <person name="Murphy L."/>
            <person name="Yeats C.A."/>
            <person name="Weir W."/>
            <person name="Kerhornou A."/>
            <person name="Aslett M."/>
            <person name="Bishop R."/>
            <person name="Bouchier C."/>
            <person name="Cochet M."/>
            <person name="Coulson R.M.R."/>
            <person name="Cronin A."/>
            <person name="de Villiers E.P."/>
            <person name="Fraser A."/>
            <person name="Fosker N."/>
            <person name="Gardner M."/>
            <person name="Goble A."/>
            <person name="Griffiths-Jones S."/>
            <person name="Harris D.E."/>
            <person name="Katzer F."/>
            <person name="Larke N."/>
            <person name="Lord A."/>
            <person name="Maser P."/>
            <person name="McKellar S."/>
            <person name="Mooney P."/>
            <person name="Morton F."/>
            <person name="Nene V."/>
            <person name="O'Neil S."/>
            <person name="Price C."/>
            <person name="Quail M.A."/>
            <person name="Rabbinowitsch E."/>
            <person name="Rawlings N.D."/>
            <person name="Rutter S."/>
            <person name="Saunders D."/>
            <person name="Seeger K."/>
            <person name="Shah T."/>
            <person name="Squares R."/>
            <person name="Squares S."/>
            <person name="Tivey A."/>
            <person name="Walker A.R."/>
            <person name="Woodward J."/>
            <person name="Dobbelaere D.A.E."/>
            <person name="Langsley G."/>
            <person name="Rajandream M.A."/>
            <person name="McKeever D."/>
            <person name="Shiels B."/>
            <person name="Tait A."/>
            <person name="Barrell B.G."/>
            <person name="Hall N."/>
        </authorList>
    </citation>
    <scope>NUCLEOTIDE SEQUENCE [LARGE SCALE GENOMIC DNA]</scope>
    <source>
        <strain evidence="2">Ankara</strain>
    </source>
</reference>